<dbReference type="GO" id="GO:0005975">
    <property type="term" value="P:carbohydrate metabolic process"/>
    <property type="evidence" value="ECO:0007669"/>
    <property type="project" value="InterPro"/>
</dbReference>
<dbReference type="PANTHER" id="PTHR10587">
    <property type="entry name" value="GLYCOSYL TRANSFERASE-RELATED"/>
    <property type="match status" value="1"/>
</dbReference>
<protein>
    <submittedName>
        <fullName evidence="4">Peptidoglycan/xylan/chitin deacetylase (PgdA/CDA1 family)</fullName>
    </submittedName>
</protein>
<evidence type="ECO:0000313" key="5">
    <source>
        <dbReference type="Proteomes" id="UP000558997"/>
    </source>
</evidence>
<dbReference type="CDD" id="cd10917">
    <property type="entry name" value="CE4_NodB_like_6s_7s"/>
    <property type="match status" value="1"/>
</dbReference>
<dbReference type="InterPro" id="IPR002509">
    <property type="entry name" value="NODB_dom"/>
</dbReference>
<dbReference type="Proteomes" id="UP000558997">
    <property type="component" value="Unassembled WGS sequence"/>
</dbReference>
<keyword evidence="1" id="KW-0479">Metal-binding</keyword>
<dbReference type="AlphaFoldDB" id="A0A841E6F0"/>
<dbReference type="InterPro" id="IPR050248">
    <property type="entry name" value="Polysacc_deacetylase_ArnD"/>
</dbReference>
<dbReference type="Pfam" id="PF01522">
    <property type="entry name" value="Polysacc_deac_1"/>
    <property type="match status" value="1"/>
</dbReference>
<reference evidence="4 5" key="1">
    <citation type="submission" date="2020-08" db="EMBL/GenBank/DDBJ databases">
        <title>Sequencing the genomes of 1000 actinobacteria strains.</title>
        <authorList>
            <person name="Klenk H.-P."/>
        </authorList>
    </citation>
    <scope>NUCLEOTIDE SEQUENCE [LARGE SCALE GENOMIC DNA]</scope>
    <source>
        <strain evidence="4 5">DSM 17294</strain>
    </source>
</reference>
<dbReference type="PANTHER" id="PTHR10587:SF133">
    <property type="entry name" value="CHITIN DEACETYLASE 1-RELATED"/>
    <property type="match status" value="1"/>
</dbReference>
<keyword evidence="2" id="KW-0378">Hydrolase</keyword>
<evidence type="ECO:0000256" key="1">
    <source>
        <dbReference type="ARBA" id="ARBA00022723"/>
    </source>
</evidence>
<dbReference type="EMBL" id="JACHNF010000001">
    <property type="protein sequence ID" value="MBB5983897.1"/>
    <property type="molecule type" value="Genomic_DNA"/>
</dbReference>
<dbReference type="GO" id="GO:0016020">
    <property type="term" value="C:membrane"/>
    <property type="evidence" value="ECO:0007669"/>
    <property type="project" value="TreeGrafter"/>
</dbReference>
<evidence type="ECO:0000256" key="2">
    <source>
        <dbReference type="ARBA" id="ARBA00022801"/>
    </source>
</evidence>
<dbReference type="InterPro" id="IPR011330">
    <property type="entry name" value="Glyco_hydro/deAcase_b/a-brl"/>
</dbReference>
<dbReference type="Gene3D" id="3.20.20.370">
    <property type="entry name" value="Glycoside hydrolase/deacetylase"/>
    <property type="match status" value="1"/>
</dbReference>
<dbReference type="SUPFAM" id="SSF88713">
    <property type="entry name" value="Glycoside hydrolase/deacetylase"/>
    <property type="match status" value="1"/>
</dbReference>
<name>A0A841E6F0_9ACTN</name>
<evidence type="ECO:0000259" key="3">
    <source>
        <dbReference type="PROSITE" id="PS51677"/>
    </source>
</evidence>
<dbReference type="GO" id="GO:0046872">
    <property type="term" value="F:metal ion binding"/>
    <property type="evidence" value="ECO:0007669"/>
    <property type="project" value="UniProtKB-KW"/>
</dbReference>
<dbReference type="PROSITE" id="PS51677">
    <property type="entry name" value="NODB"/>
    <property type="match status" value="1"/>
</dbReference>
<proteinExistence type="predicted"/>
<accession>A0A841E6F0</accession>
<sequence>MSVDRRALASALWSRRFIIGVVAIGLVAAGLALAATPRGKTAAATSKPVSSVAAAQAARKYVYLTFDDGPSTYTPQVLKILRAYGARATFFEIGQNVARYPYLTRQVYQQANSVQNHTWSHPDLRHVSAAVFRSQVQKTDRYIRAQLGYTPSCLRPPDGSTNKQVTRRAAALGKKIRLWTIDTRDWSRPGTSVIVRRALANVHNGSVILMHDGGGNRSQTVAALPTILRTLKARGFGFTTMSCT</sequence>
<evidence type="ECO:0000313" key="4">
    <source>
        <dbReference type="EMBL" id="MBB5983897.1"/>
    </source>
</evidence>
<dbReference type="RefSeq" id="WP_184842404.1">
    <property type="nucleotide sequence ID" value="NZ_BAAAVN010000013.1"/>
</dbReference>
<feature type="domain" description="NodB homology" evidence="3">
    <location>
        <begin position="60"/>
        <end position="239"/>
    </location>
</feature>
<comment type="caution">
    <text evidence="4">The sequence shown here is derived from an EMBL/GenBank/DDBJ whole genome shotgun (WGS) entry which is preliminary data.</text>
</comment>
<organism evidence="4 5">
    <name type="scientific">Kribbella solani</name>
    <dbReference type="NCBI Taxonomy" id="236067"/>
    <lineage>
        <taxon>Bacteria</taxon>
        <taxon>Bacillati</taxon>
        <taxon>Actinomycetota</taxon>
        <taxon>Actinomycetes</taxon>
        <taxon>Propionibacteriales</taxon>
        <taxon>Kribbellaceae</taxon>
        <taxon>Kribbella</taxon>
    </lineage>
</organism>
<dbReference type="GO" id="GO:0016810">
    <property type="term" value="F:hydrolase activity, acting on carbon-nitrogen (but not peptide) bonds"/>
    <property type="evidence" value="ECO:0007669"/>
    <property type="project" value="InterPro"/>
</dbReference>
<keyword evidence="5" id="KW-1185">Reference proteome</keyword>
<gene>
    <name evidence="4" type="ORF">HDA44_007238</name>
</gene>
<dbReference type="InterPro" id="IPR006311">
    <property type="entry name" value="TAT_signal"/>
</dbReference>
<dbReference type="PROSITE" id="PS51318">
    <property type="entry name" value="TAT"/>
    <property type="match status" value="1"/>
</dbReference>